<organism evidence="1 2">
    <name type="scientific">Tritrichomonas musculus</name>
    <dbReference type="NCBI Taxonomy" id="1915356"/>
    <lineage>
        <taxon>Eukaryota</taxon>
        <taxon>Metamonada</taxon>
        <taxon>Parabasalia</taxon>
        <taxon>Tritrichomonadida</taxon>
        <taxon>Tritrichomonadidae</taxon>
        <taxon>Tritrichomonas</taxon>
    </lineage>
</organism>
<dbReference type="Proteomes" id="UP001470230">
    <property type="component" value="Unassembled WGS sequence"/>
</dbReference>
<sequence length="245" mass="29659">MNVSMLPRVYKRPAYHHHNEKPEKIAPVLNALKNCKRGEMRKIEKQTLISYNTLKDWRRKLQKDPSYDPTKKQIRESTRIFMPDEEDNIAEFIKDYIIKPGYFFTDDDFRELIISEYLRKYKNSEDIKKFNASDGYIFNFKEKHRISSRKCHIRRRPENGTFEEEFVNQVENLKQTNDNDFIINIDETSWELFPNNLLVWQCKNEDHAVCYMNKAKRLHDCYCWRYCFGNKTSTHVYCKGNNRKV</sequence>
<dbReference type="EMBL" id="JAPFFF010000007">
    <property type="protein sequence ID" value="KAK8886664.1"/>
    <property type="molecule type" value="Genomic_DNA"/>
</dbReference>
<protein>
    <recommendedName>
        <fullName evidence="3">HTH CENPB-type domain-containing protein</fullName>
    </recommendedName>
</protein>
<accession>A0ABR2K6C4</accession>
<evidence type="ECO:0000313" key="2">
    <source>
        <dbReference type="Proteomes" id="UP001470230"/>
    </source>
</evidence>
<reference evidence="1 2" key="1">
    <citation type="submission" date="2024-04" db="EMBL/GenBank/DDBJ databases">
        <title>Tritrichomonas musculus Genome.</title>
        <authorList>
            <person name="Alves-Ferreira E."/>
            <person name="Grigg M."/>
            <person name="Lorenzi H."/>
            <person name="Galac M."/>
        </authorList>
    </citation>
    <scope>NUCLEOTIDE SEQUENCE [LARGE SCALE GENOMIC DNA]</scope>
    <source>
        <strain evidence="1 2">EAF2021</strain>
    </source>
</reference>
<keyword evidence="2" id="KW-1185">Reference proteome</keyword>
<name>A0ABR2K6C4_9EUKA</name>
<evidence type="ECO:0000313" key="1">
    <source>
        <dbReference type="EMBL" id="KAK8886664.1"/>
    </source>
</evidence>
<comment type="caution">
    <text evidence="1">The sequence shown here is derived from an EMBL/GenBank/DDBJ whole genome shotgun (WGS) entry which is preliminary data.</text>
</comment>
<evidence type="ECO:0008006" key="3">
    <source>
        <dbReference type="Google" id="ProtNLM"/>
    </source>
</evidence>
<proteinExistence type="predicted"/>
<gene>
    <name evidence="1" type="ORF">M9Y10_042130</name>
</gene>